<evidence type="ECO:0000256" key="1">
    <source>
        <dbReference type="SAM" id="MobiDB-lite"/>
    </source>
</evidence>
<keyword evidence="2" id="KW-1133">Transmembrane helix</keyword>
<feature type="transmembrane region" description="Helical" evidence="2">
    <location>
        <begin position="55"/>
        <end position="78"/>
    </location>
</feature>
<name>A0AAD2G6D1_9STRA</name>
<feature type="transmembrane region" description="Helical" evidence="2">
    <location>
        <begin position="201"/>
        <end position="225"/>
    </location>
</feature>
<evidence type="ECO:0000313" key="3">
    <source>
        <dbReference type="EMBL" id="CAJ1964516.1"/>
    </source>
</evidence>
<keyword evidence="2" id="KW-0472">Membrane</keyword>
<feature type="compositionally biased region" description="Acidic residues" evidence="1">
    <location>
        <begin position="264"/>
        <end position="274"/>
    </location>
</feature>
<proteinExistence type="predicted"/>
<feature type="transmembrane region" description="Helical" evidence="2">
    <location>
        <begin position="126"/>
        <end position="149"/>
    </location>
</feature>
<accession>A0AAD2G6D1</accession>
<protein>
    <submittedName>
        <fullName evidence="3">Uncharacterized protein</fullName>
    </submittedName>
</protein>
<evidence type="ECO:0000256" key="2">
    <source>
        <dbReference type="SAM" id="Phobius"/>
    </source>
</evidence>
<sequence>MSGLSVGGFIGIVIVILILNVGGVIGYYKFTEKNPDKAVSVNLDSGLVPKIRYGLLGLILLSWIFSIACTTACTFIEVEQNTKVFLGMGSQYNTNYSGKFYLGLRGAEYGGECTTGDMGEDRIRTAYAFGVINNLLTTAALIGVPLVLFNVIKNAEMATKIWKIMGFLMLASTWCCLFTFYVQQTGACDGINDFVEIECSLGGAGIAQVFNSIFLIGICLLFFILPPPAVESADSNEANKKGKDGEEKKEKAPDEEPTKSKDDSSEEEKEDEETGEKGDFVNAKEED</sequence>
<gene>
    <name evidence="3" type="ORF">CYCCA115_LOCUS20668</name>
</gene>
<keyword evidence="2" id="KW-0812">Transmembrane</keyword>
<dbReference type="AlphaFoldDB" id="A0AAD2G6D1"/>
<feature type="transmembrane region" description="Helical" evidence="2">
    <location>
        <begin position="161"/>
        <end position="181"/>
    </location>
</feature>
<feature type="region of interest" description="Disordered" evidence="1">
    <location>
        <begin position="232"/>
        <end position="287"/>
    </location>
</feature>
<reference evidence="3" key="1">
    <citation type="submission" date="2023-08" db="EMBL/GenBank/DDBJ databases">
        <authorList>
            <person name="Audoor S."/>
            <person name="Bilcke G."/>
        </authorList>
    </citation>
    <scope>NUCLEOTIDE SEQUENCE</scope>
</reference>
<keyword evidence="4" id="KW-1185">Reference proteome</keyword>
<comment type="caution">
    <text evidence="3">The sequence shown here is derived from an EMBL/GenBank/DDBJ whole genome shotgun (WGS) entry which is preliminary data.</text>
</comment>
<dbReference type="Proteomes" id="UP001295423">
    <property type="component" value="Unassembled WGS sequence"/>
</dbReference>
<feature type="compositionally biased region" description="Basic and acidic residues" evidence="1">
    <location>
        <begin position="237"/>
        <end position="263"/>
    </location>
</feature>
<dbReference type="EMBL" id="CAKOGP040002191">
    <property type="protein sequence ID" value="CAJ1964516.1"/>
    <property type="molecule type" value="Genomic_DNA"/>
</dbReference>
<feature type="compositionally biased region" description="Basic and acidic residues" evidence="1">
    <location>
        <begin position="275"/>
        <end position="287"/>
    </location>
</feature>
<feature type="transmembrane region" description="Helical" evidence="2">
    <location>
        <begin position="6"/>
        <end position="28"/>
    </location>
</feature>
<evidence type="ECO:0000313" key="4">
    <source>
        <dbReference type="Proteomes" id="UP001295423"/>
    </source>
</evidence>
<organism evidence="3 4">
    <name type="scientific">Cylindrotheca closterium</name>
    <dbReference type="NCBI Taxonomy" id="2856"/>
    <lineage>
        <taxon>Eukaryota</taxon>
        <taxon>Sar</taxon>
        <taxon>Stramenopiles</taxon>
        <taxon>Ochrophyta</taxon>
        <taxon>Bacillariophyta</taxon>
        <taxon>Bacillariophyceae</taxon>
        <taxon>Bacillariophycidae</taxon>
        <taxon>Bacillariales</taxon>
        <taxon>Bacillariaceae</taxon>
        <taxon>Cylindrotheca</taxon>
    </lineage>
</organism>